<evidence type="ECO:0000256" key="4">
    <source>
        <dbReference type="SAM" id="SignalP"/>
    </source>
</evidence>
<evidence type="ECO:0000313" key="6">
    <source>
        <dbReference type="EMBL" id="AII01838.1"/>
    </source>
</evidence>
<comment type="similarity">
    <text evidence="1">Belongs to the 2S seed storage albumins family.</text>
</comment>
<dbReference type="PANTHER" id="PTHR35496:SF4">
    <property type="entry name" value="2S SULFUR-RICH SEED STORAGE PROTEIN 2-LIKE"/>
    <property type="match status" value="1"/>
</dbReference>
<feature type="domain" description="Bifunctional inhibitor/plant lipid transfer protein/seed storage helical" evidence="5">
    <location>
        <begin position="56"/>
        <end position="153"/>
    </location>
</feature>
<evidence type="ECO:0000256" key="1">
    <source>
        <dbReference type="ARBA" id="ARBA00008262"/>
    </source>
</evidence>
<dbReference type="SMART" id="SM00499">
    <property type="entry name" value="AAI"/>
    <property type="match status" value="1"/>
</dbReference>
<feature type="signal peptide" evidence="4">
    <location>
        <begin position="1"/>
        <end position="16"/>
    </location>
</feature>
<dbReference type="EMBL" id="KF574814">
    <property type="protein sequence ID" value="AII01838.1"/>
    <property type="molecule type" value="Genomic_DNA"/>
</dbReference>
<dbReference type="InterPro" id="IPR000617">
    <property type="entry name" value="Napin/2SS/CON"/>
</dbReference>
<dbReference type="CDD" id="cd00261">
    <property type="entry name" value="AAI_SS"/>
    <property type="match status" value="1"/>
</dbReference>
<keyword evidence="4" id="KW-0732">Signal</keyword>
<dbReference type="PANTHER" id="PTHR35496">
    <property type="entry name" value="2S SEED STORAGE PROTEIN 1-RELATED"/>
    <property type="match status" value="1"/>
</dbReference>
<dbReference type="Pfam" id="PF00234">
    <property type="entry name" value="Tryp_alpha_amyl"/>
    <property type="match status" value="1"/>
</dbReference>
<dbReference type="SUPFAM" id="SSF47699">
    <property type="entry name" value="Bifunctional inhibitor/lipid-transfer protein/seed storage 2S albumin"/>
    <property type="match status" value="1"/>
</dbReference>
<evidence type="ECO:0000259" key="5">
    <source>
        <dbReference type="SMART" id="SM00499"/>
    </source>
</evidence>
<keyword evidence="3" id="KW-0708">Seed storage protein</keyword>
<organism evidence="6">
    <name type="scientific">Monactis holwayae</name>
    <dbReference type="NCBI Taxonomy" id="1498495"/>
    <lineage>
        <taxon>Eukaryota</taxon>
        <taxon>Viridiplantae</taxon>
        <taxon>Streptophyta</taxon>
        <taxon>Embryophyta</taxon>
        <taxon>Tracheophyta</taxon>
        <taxon>Spermatophyta</taxon>
        <taxon>Magnoliopsida</taxon>
        <taxon>eudicotyledons</taxon>
        <taxon>Gunneridae</taxon>
        <taxon>Pentapetalae</taxon>
        <taxon>asterids</taxon>
        <taxon>campanulids</taxon>
        <taxon>Asterales</taxon>
        <taxon>Asteraceae</taxon>
        <taxon>Asteroideae</taxon>
        <taxon>Heliantheae alliance</taxon>
        <taxon>Heliantheae</taxon>
        <taxon>Monactis</taxon>
    </lineage>
</organism>
<dbReference type="InterPro" id="IPR036312">
    <property type="entry name" value="Bifun_inhib/LTP/seed_sf"/>
</dbReference>
<evidence type="ECO:0000256" key="2">
    <source>
        <dbReference type="ARBA" id="ARBA00022761"/>
    </source>
</evidence>
<feature type="chain" id="PRO_5001711859" evidence="4">
    <location>
        <begin position="17"/>
        <end position="160"/>
    </location>
</feature>
<accession>A0A076EED3</accession>
<gene>
    <name evidence="6" type="primary">PawL1</name>
</gene>
<dbReference type="GO" id="GO:0045735">
    <property type="term" value="F:nutrient reservoir activity"/>
    <property type="evidence" value="ECO:0007669"/>
    <property type="project" value="UniProtKB-KW"/>
</dbReference>
<name>A0A076EED3_9ASTR</name>
<reference evidence="6" key="1">
    <citation type="journal article" date="2014" name="Plant Cell">
        <title>Evolutionary Origins of a Bioactive Peptide Buried within Preproalbumin.</title>
        <authorList>
            <person name="Elliott A.G."/>
            <person name="Delay C."/>
            <person name="Liu H."/>
            <person name="Phua Z."/>
            <person name="Rosengren K.J."/>
            <person name="Benfield A.H."/>
            <person name="Panero J.L."/>
            <person name="Colgrave M.L."/>
            <person name="Jayasena A.S."/>
            <person name="Dunse K.M."/>
            <person name="Anderson M.A."/>
            <person name="Schilling E.E."/>
            <person name="Ortiz-Barrientos D."/>
            <person name="Craik D.J."/>
            <person name="Mylne J.S."/>
        </authorList>
    </citation>
    <scope>NUCLEOTIDE SEQUENCE</scope>
</reference>
<sequence length="160" mass="18240">MAKLALFALTLTAVVAFCEVSAYRTTITTTTIEDNSLVPPFVDGLDNRRQIPMEQCRSQIPMEQLNHCQMHLTQGIINSDEMVVNPRRPMQQEQQHLVQCCTQLKKVSRQCQCDAIQQVYDEARQQGGVGEMRQMLTKAQRLPTDCRLEVQECPLLSPYV</sequence>
<keyword evidence="2" id="KW-0758">Storage protein</keyword>
<dbReference type="AlphaFoldDB" id="A0A076EED3"/>
<dbReference type="Gene3D" id="1.10.110.10">
    <property type="entry name" value="Plant lipid-transfer and hydrophobic proteins"/>
    <property type="match status" value="1"/>
</dbReference>
<evidence type="ECO:0000256" key="3">
    <source>
        <dbReference type="ARBA" id="ARBA00023129"/>
    </source>
</evidence>
<dbReference type="InterPro" id="IPR016140">
    <property type="entry name" value="Bifunc_inhib/LTP/seed_store"/>
</dbReference>
<protein>
    <submittedName>
        <fullName evidence="6">PawS-like preproalbumin 1</fullName>
    </submittedName>
</protein>
<proteinExistence type="inferred from homology"/>